<sequence>MVNITPSATAGKKNHAKKSTGGKAPKKAQKSTRWPAKKSTGGPAPRVPIGAPAPVSVPPVLEEAVTSASDMGSESLPLSTTSVPLHGDSAPVSSEPLRRSERMAVARQASSPGAIVEVVMSAEKDSHHSDMELDKEGGDDECGIDEHLCAGCQDGGNLLHCEGYRLVQNDSRYQCGRLVCYGPLGSKKCIELHDDALKNVVKDKAIGFVCPACWEYINRSSKYNIPYTGFFKRDDASPVTSAVKMVHSARASFFSKLELVPMAIISIALEGMATEPFSMTLIEVQSYYLTTPIPCIHASLTFDLSGGKREQYDADFANLFRLLKEYNIKRVVVFLTTHSTPEGDLHFIPNMGGAAPTSEVLDSLFPANFQAFIRPSRVDSTLFVLSCGGVYLQKDSYDSFTELARAHIFERIIAFPARDLQPLQTARWCQDFVRRILLQHESIRFALKPICDANLSLGAHTNIIIWHWSPTHPISLDQQQTLLTQKIIWCHSFLAPYGMRITEAQCPHCCCLRTSKTTSYGMFTDRNNKKFLVVNCTAKLEPPLFGPRGGTVPQMIPPPCKSVLIPLVGCYASTSLGSKSGIWEIVNYLWTKSEGQYLYG</sequence>
<name>A0AA38U595_9AGAR</name>
<comment type="caution">
    <text evidence="2">The sequence shown here is derived from an EMBL/GenBank/DDBJ whole genome shotgun (WGS) entry which is preliminary data.</text>
</comment>
<feature type="region of interest" description="Disordered" evidence="1">
    <location>
        <begin position="1"/>
        <end position="99"/>
    </location>
</feature>
<feature type="compositionally biased region" description="Polar residues" evidence="1">
    <location>
        <begin position="66"/>
        <end position="83"/>
    </location>
</feature>
<evidence type="ECO:0000256" key="1">
    <source>
        <dbReference type="SAM" id="MobiDB-lite"/>
    </source>
</evidence>
<evidence type="ECO:0000313" key="2">
    <source>
        <dbReference type="EMBL" id="KAJ3832604.1"/>
    </source>
</evidence>
<dbReference type="EMBL" id="MU806907">
    <property type="protein sequence ID" value="KAJ3832604.1"/>
    <property type="molecule type" value="Genomic_DNA"/>
</dbReference>
<gene>
    <name evidence="2" type="ORF">F5878DRAFT_666419</name>
</gene>
<proteinExistence type="predicted"/>
<dbReference type="AlphaFoldDB" id="A0AA38U595"/>
<keyword evidence="3" id="KW-1185">Reference proteome</keyword>
<protein>
    <submittedName>
        <fullName evidence="2">Uncharacterized protein</fullName>
    </submittedName>
</protein>
<accession>A0AA38U595</accession>
<evidence type="ECO:0000313" key="3">
    <source>
        <dbReference type="Proteomes" id="UP001163846"/>
    </source>
</evidence>
<feature type="compositionally biased region" description="Basic residues" evidence="1">
    <location>
        <begin position="12"/>
        <end position="30"/>
    </location>
</feature>
<reference evidence="2" key="1">
    <citation type="submission" date="2022-08" db="EMBL/GenBank/DDBJ databases">
        <authorList>
            <consortium name="DOE Joint Genome Institute"/>
            <person name="Min B."/>
            <person name="Riley R."/>
            <person name="Sierra-Patev S."/>
            <person name="Naranjo-Ortiz M."/>
            <person name="Looney B."/>
            <person name="Konkel Z."/>
            <person name="Slot J.C."/>
            <person name="Sakamoto Y."/>
            <person name="Steenwyk J.L."/>
            <person name="Rokas A."/>
            <person name="Carro J."/>
            <person name="Camarero S."/>
            <person name="Ferreira P."/>
            <person name="Molpeceres G."/>
            <person name="Ruiz-Duenas F.J."/>
            <person name="Serrano A."/>
            <person name="Henrissat B."/>
            <person name="Drula E."/>
            <person name="Hughes K.W."/>
            <person name="Mata J.L."/>
            <person name="Ishikawa N.K."/>
            <person name="Vargas-Isla R."/>
            <person name="Ushijima S."/>
            <person name="Smith C.A."/>
            <person name="Ahrendt S."/>
            <person name="Andreopoulos W."/>
            <person name="He G."/>
            <person name="Labutti K."/>
            <person name="Lipzen A."/>
            <person name="Ng V."/>
            <person name="Sandor L."/>
            <person name="Barry K."/>
            <person name="Martinez A.T."/>
            <person name="Xiao Y."/>
            <person name="Gibbons J.G."/>
            <person name="Terashima K."/>
            <person name="Hibbett D.S."/>
            <person name="Grigoriev I.V."/>
        </authorList>
    </citation>
    <scope>NUCLEOTIDE SEQUENCE</scope>
    <source>
        <strain evidence="2">TFB9207</strain>
    </source>
</reference>
<organism evidence="2 3">
    <name type="scientific">Lentinula raphanica</name>
    <dbReference type="NCBI Taxonomy" id="153919"/>
    <lineage>
        <taxon>Eukaryota</taxon>
        <taxon>Fungi</taxon>
        <taxon>Dikarya</taxon>
        <taxon>Basidiomycota</taxon>
        <taxon>Agaricomycotina</taxon>
        <taxon>Agaricomycetes</taxon>
        <taxon>Agaricomycetidae</taxon>
        <taxon>Agaricales</taxon>
        <taxon>Marasmiineae</taxon>
        <taxon>Omphalotaceae</taxon>
        <taxon>Lentinula</taxon>
    </lineage>
</organism>
<dbReference type="Proteomes" id="UP001163846">
    <property type="component" value="Unassembled WGS sequence"/>
</dbReference>